<dbReference type="Proteomes" id="UP001285354">
    <property type="component" value="Unassembled WGS sequence"/>
</dbReference>
<dbReference type="CDD" id="cd04301">
    <property type="entry name" value="NAT_SF"/>
    <property type="match status" value="1"/>
</dbReference>
<evidence type="ECO:0000256" key="1">
    <source>
        <dbReference type="SAM" id="MobiDB-lite"/>
    </source>
</evidence>
<dbReference type="AlphaFoldDB" id="A0AAD9WHC2"/>
<dbReference type="Gene3D" id="3.40.630.30">
    <property type="match status" value="1"/>
</dbReference>
<feature type="compositionally biased region" description="Low complexity" evidence="1">
    <location>
        <begin position="147"/>
        <end position="164"/>
    </location>
</feature>
<dbReference type="InterPro" id="IPR016181">
    <property type="entry name" value="Acyl_CoA_acyltransferase"/>
</dbReference>
<organism evidence="2 3">
    <name type="scientific">Diplocarpon rosae</name>
    <dbReference type="NCBI Taxonomy" id="946125"/>
    <lineage>
        <taxon>Eukaryota</taxon>
        <taxon>Fungi</taxon>
        <taxon>Dikarya</taxon>
        <taxon>Ascomycota</taxon>
        <taxon>Pezizomycotina</taxon>
        <taxon>Leotiomycetes</taxon>
        <taxon>Helotiales</taxon>
        <taxon>Drepanopezizaceae</taxon>
        <taxon>Diplocarpon</taxon>
    </lineage>
</organism>
<evidence type="ECO:0000313" key="3">
    <source>
        <dbReference type="Proteomes" id="UP001285354"/>
    </source>
</evidence>
<reference evidence="2" key="1">
    <citation type="submission" date="2023-06" db="EMBL/GenBank/DDBJ databases">
        <title>Draft genome of Marssonina rosae.</title>
        <authorList>
            <person name="Cheng Q."/>
        </authorList>
    </citation>
    <scope>NUCLEOTIDE SEQUENCE</scope>
    <source>
        <strain evidence="2">R4</strain>
    </source>
</reference>
<evidence type="ECO:0008006" key="4">
    <source>
        <dbReference type="Google" id="ProtNLM"/>
    </source>
</evidence>
<evidence type="ECO:0000313" key="2">
    <source>
        <dbReference type="EMBL" id="KAK2630393.1"/>
    </source>
</evidence>
<proteinExistence type="predicted"/>
<feature type="region of interest" description="Disordered" evidence="1">
    <location>
        <begin position="130"/>
        <end position="176"/>
    </location>
</feature>
<dbReference type="SUPFAM" id="SSF55729">
    <property type="entry name" value="Acyl-CoA N-acyltransferases (Nat)"/>
    <property type="match status" value="1"/>
</dbReference>
<feature type="region of interest" description="Disordered" evidence="1">
    <location>
        <begin position="1"/>
        <end position="32"/>
    </location>
</feature>
<feature type="compositionally biased region" description="Polar residues" evidence="1">
    <location>
        <begin position="390"/>
        <end position="402"/>
    </location>
</feature>
<gene>
    <name evidence="2" type="ORF">QTJ16_001213</name>
</gene>
<feature type="compositionally biased region" description="Polar residues" evidence="1">
    <location>
        <begin position="439"/>
        <end position="451"/>
    </location>
</feature>
<comment type="caution">
    <text evidence="2">The sequence shown here is derived from an EMBL/GenBank/DDBJ whole genome shotgun (WGS) entry which is preliminary data.</text>
</comment>
<accession>A0AAD9WHC2</accession>
<sequence>MPHSTLPRVGLRPPRPKYVPMLPEKPMTEDELRDQEAIQLAFVEAMNELSKKPNHGLRGSMWASPQLERAHLAAPIKPRADAAKIKVSGPPKSPSLNAMAPVFVSGGSPASSTSSSNGGVGLGASLWAVQTRGGDGQTPSALSGAASTFTPSPPNNKNTTSPISQKSSKKTPTTPVSHYILPHLRRVSPALSLQAQAQAEAGRDKSAVTVPKVVVAPSVLPRSGYVLPHLRRSASPQAQDTPEKSPVPNMPVAQSVSPHSDYVIPNLQRSTFPRAEAEATREGSTATTAVFTLPVSTRFDSTLPHHQSLEKGTPAQARSLSEKSVDTSSKIPNMAAIQSSYVLPHLRGTRPAALAQHAIASQNSTIPATQSSYVLPHLRGTGPAAPAQPAMTSQNPHASSKPITPGKSADSSRGESDRDSFLEWHRNKKASEAAKVTAEANSACQIQPQSEIQKKSVDNLPSENSRKALSSPSQDSEAVLAAAFQKQMTAAAPLKNYGAAAVQKPEPLHNMSEPMLTNAYDNKKFQLHNATNKNFQEYMKASSSARAGKKYTKVQIASNGASSQVDTNQNISQSRIQIQGKSLESIGKKKAVAHLCQVTPQDASTSNDMAQKSSRAIADINNAGGFSGMSSVDDVAGNISSDIKLQAEIALKGTPLTQDALIRKTGYKTAKESNSSGNQISNTGIDASAHRSQDFRATRGNDPAPLVDWDGKWAAGPCDWESERGTFDDSFVPDFIKDWQRELPRGIAIDITAPGFIDGTCPVDNQELIAPLEHGNCIPDTAGASCNLKREWQTAEVEAHNALVRHEQRQKNEKKKIELTNKHYAKIAALPMETNPFSPQIDVYLRPVENKDAAGVAIIYNHYILNTSIPEDQEKVTTEDVLEVIKITKSEHLPFIVAVKGRLPAPNDAQGRPGHSKKGIMPAVESVIGFSFSERYNYGFSGLARGRSRASATLQLYVHPGYTRKGVGRSLLDRLIHCITPAYAYKNACDWINPANDKVNEAGGGGLFHQVFFYFPVEQRHDPNIGPLSRFLMKFHIREHENRLKGACRSSIRGNQAHFLDIAIFQYETSHEGNFDGYQ</sequence>
<keyword evidence="3" id="KW-1185">Reference proteome</keyword>
<feature type="region of interest" description="Disordered" evidence="1">
    <location>
        <begin position="304"/>
        <end position="323"/>
    </location>
</feature>
<name>A0AAD9WHC2_9HELO</name>
<feature type="region of interest" description="Disordered" evidence="1">
    <location>
        <begin position="375"/>
        <end position="419"/>
    </location>
</feature>
<feature type="region of interest" description="Disordered" evidence="1">
    <location>
        <begin position="433"/>
        <end position="473"/>
    </location>
</feature>
<protein>
    <recommendedName>
        <fullName evidence="4">N-acetyltransferase domain-containing protein</fullName>
    </recommendedName>
</protein>
<feature type="compositionally biased region" description="Polar residues" evidence="1">
    <location>
        <begin position="459"/>
        <end position="473"/>
    </location>
</feature>
<dbReference type="EMBL" id="JAUBYV010000001">
    <property type="protein sequence ID" value="KAK2630393.1"/>
    <property type="molecule type" value="Genomic_DNA"/>
</dbReference>
<feature type="compositionally biased region" description="Basic and acidic residues" evidence="1">
    <location>
        <begin position="410"/>
        <end position="419"/>
    </location>
</feature>